<accession>A0A383VT57</accession>
<dbReference type="EMBL" id="FNXT01000875">
    <property type="protein sequence ID" value="SZX68698.1"/>
    <property type="molecule type" value="Genomic_DNA"/>
</dbReference>
<evidence type="ECO:0000313" key="2">
    <source>
        <dbReference type="Proteomes" id="UP000256970"/>
    </source>
</evidence>
<keyword evidence="2" id="KW-1185">Reference proteome</keyword>
<dbReference type="AlphaFoldDB" id="A0A383VT57"/>
<organism evidence="1 2">
    <name type="scientific">Tetradesmus obliquus</name>
    <name type="common">Green alga</name>
    <name type="synonym">Acutodesmus obliquus</name>
    <dbReference type="NCBI Taxonomy" id="3088"/>
    <lineage>
        <taxon>Eukaryota</taxon>
        <taxon>Viridiplantae</taxon>
        <taxon>Chlorophyta</taxon>
        <taxon>core chlorophytes</taxon>
        <taxon>Chlorophyceae</taxon>
        <taxon>CS clade</taxon>
        <taxon>Sphaeropleales</taxon>
        <taxon>Scenedesmaceae</taxon>
        <taxon>Tetradesmus</taxon>
    </lineage>
</organism>
<name>A0A383VT57_TETOB</name>
<dbReference type="Proteomes" id="UP000256970">
    <property type="component" value="Unassembled WGS sequence"/>
</dbReference>
<gene>
    <name evidence="1" type="ORF">BQ4739_LOCUS9026</name>
</gene>
<sequence>MIAAAGWAFAFFNAKTQEERKARIERVNQQLRDFYGPLLACVTATKSAYDAMVRQHSPDGTLQRFQELCMAEPSGPQAAAYKIWMEKVLQPLNEKAASIIAEHIDLLDAQHVVPELLQLVAHVSAMRVILARWQDGEPGPFYGSMISYPDKLREFVITEFARIKAKQAGLLGFKPPFAHSTLPQLRSKL</sequence>
<protein>
    <submittedName>
        <fullName evidence="1">Uncharacterized protein</fullName>
    </submittedName>
</protein>
<reference evidence="1 2" key="1">
    <citation type="submission" date="2016-10" db="EMBL/GenBank/DDBJ databases">
        <authorList>
            <person name="Cai Z."/>
        </authorList>
    </citation>
    <scope>NUCLEOTIDE SEQUENCE [LARGE SCALE GENOMIC DNA]</scope>
</reference>
<evidence type="ECO:0000313" key="1">
    <source>
        <dbReference type="EMBL" id="SZX68698.1"/>
    </source>
</evidence>
<proteinExistence type="predicted"/>